<evidence type="ECO:0000256" key="4">
    <source>
        <dbReference type="ARBA" id="ARBA00022989"/>
    </source>
</evidence>
<dbReference type="InterPro" id="IPR050445">
    <property type="entry name" value="Bact_polysacc_biosynth/exp"/>
</dbReference>
<dbReference type="AlphaFoldDB" id="A0A917J745"/>
<keyword evidence="6" id="KW-0175">Coiled coil</keyword>
<evidence type="ECO:0000256" key="7">
    <source>
        <dbReference type="SAM" id="Phobius"/>
    </source>
</evidence>
<keyword evidence="2" id="KW-1003">Cell membrane</keyword>
<evidence type="ECO:0000259" key="8">
    <source>
        <dbReference type="Pfam" id="PF02706"/>
    </source>
</evidence>
<reference evidence="9" key="2">
    <citation type="submission" date="2020-09" db="EMBL/GenBank/DDBJ databases">
        <authorList>
            <person name="Sun Q."/>
            <person name="Sedlacek I."/>
        </authorList>
    </citation>
    <scope>NUCLEOTIDE SEQUENCE</scope>
    <source>
        <strain evidence="9">CCM 8711</strain>
    </source>
</reference>
<dbReference type="InterPro" id="IPR003856">
    <property type="entry name" value="LPS_length_determ_N"/>
</dbReference>
<keyword evidence="3 7" id="KW-0812">Transmembrane</keyword>
<proteinExistence type="predicted"/>
<dbReference type="EMBL" id="BMDO01000001">
    <property type="protein sequence ID" value="GGI49726.1"/>
    <property type="molecule type" value="Genomic_DNA"/>
</dbReference>
<dbReference type="PANTHER" id="PTHR32309">
    <property type="entry name" value="TYROSINE-PROTEIN KINASE"/>
    <property type="match status" value="1"/>
</dbReference>
<dbReference type="PANTHER" id="PTHR32309:SF13">
    <property type="entry name" value="FERRIC ENTEROBACTIN TRANSPORT PROTEIN FEPE"/>
    <property type="match status" value="1"/>
</dbReference>
<reference evidence="9" key="1">
    <citation type="journal article" date="2014" name="Int. J. Syst. Evol. Microbiol.">
        <title>Complete genome sequence of Corynebacterium casei LMG S-19264T (=DSM 44701T), isolated from a smear-ripened cheese.</title>
        <authorList>
            <consortium name="US DOE Joint Genome Institute (JGI-PGF)"/>
            <person name="Walter F."/>
            <person name="Albersmeier A."/>
            <person name="Kalinowski J."/>
            <person name="Ruckert C."/>
        </authorList>
    </citation>
    <scope>NUCLEOTIDE SEQUENCE</scope>
    <source>
        <strain evidence="9">CCM 8711</strain>
    </source>
</reference>
<dbReference type="Proteomes" id="UP000662074">
    <property type="component" value="Unassembled WGS sequence"/>
</dbReference>
<keyword evidence="5 7" id="KW-0472">Membrane</keyword>
<feature type="domain" description="Polysaccharide chain length determinant N-terminal" evidence="8">
    <location>
        <begin position="2"/>
        <end position="91"/>
    </location>
</feature>
<dbReference type="InterPro" id="IPR027417">
    <property type="entry name" value="P-loop_NTPase"/>
</dbReference>
<evidence type="ECO:0000256" key="2">
    <source>
        <dbReference type="ARBA" id="ARBA00022475"/>
    </source>
</evidence>
<feature type="transmembrane region" description="Helical" evidence="7">
    <location>
        <begin position="16"/>
        <end position="33"/>
    </location>
</feature>
<evidence type="ECO:0000256" key="5">
    <source>
        <dbReference type="ARBA" id="ARBA00023136"/>
    </source>
</evidence>
<evidence type="ECO:0000256" key="6">
    <source>
        <dbReference type="SAM" id="Coils"/>
    </source>
</evidence>
<evidence type="ECO:0000313" key="9">
    <source>
        <dbReference type="EMBL" id="GGI49726.1"/>
    </source>
</evidence>
<dbReference type="Gene3D" id="3.40.50.300">
    <property type="entry name" value="P-loop containing nucleotide triphosphate hydrolases"/>
    <property type="match status" value="1"/>
</dbReference>
<comment type="subcellular location">
    <subcellularLocation>
        <location evidence="1">Cell membrane</location>
        <topology evidence="1">Multi-pass membrane protein</topology>
    </subcellularLocation>
</comment>
<protein>
    <recommendedName>
        <fullName evidence="8">Polysaccharide chain length determinant N-terminal domain-containing protein</fullName>
    </recommendedName>
</protein>
<dbReference type="RefSeq" id="WP_188414231.1">
    <property type="nucleotide sequence ID" value="NZ_BMDO01000001.1"/>
</dbReference>
<keyword evidence="4 7" id="KW-1133">Transmembrane helix</keyword>
<dbReference type="GO" id="GO:0004713">
    <property type="term" value="F:protein tyrosine kinase activity"/>
    <property type="evidence" value="ECO:0007669"/>
    <property type="project" value="TreeGrafter"/>
</dbReference>
<comment type="caution">
    <text evidence="9">The sequence shown here is derived from an EMBL/GenBank/DDBJ whole genome shotgun (WGS) entry which is preliminary data.</text>
</comment>
<evidence type="ECO:0000313" key="10">
    <source>
        <dbReference type="Proteomes" id="UP000662074"/>
    </source>
</evidence>
<organism evidence="9 10">
    <name type="scientific">Mucilaginibacter galii</name>
    <dbReference type="NCBI Taxonomy" id="2005073"/>
    <lineage>
        <taxon>Bacteria</taxon>
        <taxon>Pseudomonadati</taxon>
        <taxon>Bacteroidota</taxon>
        <taxon>Sphingobacteriia</taxon>
        <taxon>Sphingobacteriales</taxon>
        <taxon>Sphingobacteriaceae</taxon>
        <taxon>Mucilaginibacter</taxon>
    </lineage>
</organism>
<accession>A0A917J745</accession>
<keyword evidence="10" id="KW-1185">Reference proteome</keyword>
<evidence type="ECO:0000256" key="3">
    <source>
        <dbReference type="ARBA" id="ARBA00022692"/>
    </source>
</evidence>
<name>A0A917J745_9SPHI</name>
<dbReference type="GO" id="GO:0005886">
    <property type="term" value="C:plasma membrane"/>
    <property type="evidence" value="ECO:0007669"/>
    <property type="project" value="UniProtKB-SubCell"/>
</dbReference>
<feature type="coiled-coil region" evidence="6">
    <location>
        <begin position="266"/>
        <end position="319"/>
    </location>
</feature>
<feature type="transmembrane region" description="Helical" evidence="7">
    <location>
        <begin position="455"/>
        <end position="479"/>
    </location>
</feature>
<evidence type="ECO:0000256" key="1">
    <source>
        <dbReference type="ARBA" id="ARBA00004651"/>
    </source>
</evidence>
<gene>
    <name evidence="9" type="ORF">GCM10011425_09380</name>
</gene>
<dbReference type="SUPFAM" id="SSF52540">
    <property type="entry name" value="P-loop containing nucleoside triphosphate hydrolases"/>
    <property type="match status" value="1"/>
</dbReference>
<dbReference type="Pfam" id="PF02706">
    <property type="entry name" value="Wzz"/>
    <property type="match status" value="1"/>
</dbReference>
<sequence>MIDLSTFFKVLLRHKFTLIIIPLVTVIITYFLVRNQPDTYLSDAQIATGIVDQTSKSLNPDAGFLQETQVSQEFGNLIAMIRSKRMMDQLSYMLIIHDLSSKTPFRKPSKTLLSLNSDARAHALQLFKEFYDKRQPLSLFNPDQRGLNDLLGSMRYDEQSLLQKLTVYRDGNSDFIFVQFESEDANMSALVVNNLCQNFIKYYTLMVKENQQKAVDFYSELSKDKKDTLDKRLNELKDYKIKNQVLNLSEQATSLYSQISDFETRRQQAEKDAVAYKVAINNIDNQFDPADRRYVEASMVRLNQQVISTRAQLETVTNEYVQSGFQPELKERADSLTRVISSQIGRSNDKYIVNPLVNKQALIQQKLTMQIQYDLAKSSEGSIEKELGRLNDRLKQLVPHEAVVQADESAIKIAQDEYMDILNKYNQSRLQSNYSVMLRQIETAMPGGAQPSKKMLLVIISGVVSGIFCVLVLFVLFYLDNTIKNPRELANATKTPVLGYLHRLSGATLDLRQIWMENEGSEENRRFRNLLQSIRYEIDTEMNGGKVLLINSLAQDEGKTFLALNLAYAYSLVNKKVLLIDGDFTRPDITKAVKATYFIEDYFNCSLQNTDIASNSVITTLGNRGKDVSLYQLASEADVKHEFDLLKNVFDIIIVEAPALNTLNKSKEWVSVADKVITVMKAGQSIKEHKKGHINYLKGLTNQFIGWVLNEVDKGQVPTDQQA</sequence>